<organism evidence="1 2">
    <name type="scientific">Burkholderia territorii</name>
    <dbReference type="NCBI Taxonomy" id="1503055"/>
    <lineage>
        <taxon>Bacteria</taxon>
        <taxon>Pseudomonadati</taxon>
        <taxon>Pseudomonadota</taxon>
        <taxon>Betaproteobacteria</taxon>
        <taxon>Burkholderiales</taxon>
        <taxon>Burkholderiaceae</taxon>
        <taxon>Burkholderia</taxon>
        <taxon>Burkholderia cepacia complex</taxon>
    </lineage>
</organism>
<comment type="caution">
    <text evidence="1">The sequence shown here is derived from an EMBL/GenBank/DDBJ whole genome shotgun (WGS) entry which is preliminary data.</text>
</comment>
<dbReference type="EMBL" id="LPEQ01000113">
    <property type="protein sequence ID" value="KVV40953.1"/>
    <property type="molecule type" value="Genomic_DNA"/>
</dbReference>
<keyword evidence="2" id="KW-1185">Reference proteome</keyword>
<evidence type="ECO:0000313" key="2">
    <source>
        <dbReference type="Proteomes" id="UP000062317"/>
    </source>
</evidence>
<dbReference type="AlphaFoldDB" id="A0A106DRF6"/>
<dbReference type="Proteomes" id="UP000062317">
    <property type="component" value="Unassembled WGS sequence"/>
</dbReference>
<dbReference type="RefSeq" id="WP_060108274.1">
    <property type="nucleotide sequence ID" value="NZ_LPEQ01000113.1"/>
</dbReference>
<sequence>MIKHSIIRREEMMTAHLDLGGQPIDLADYATTGLLGLAVGPRGSCKTNAGLLIAEQLAEQGWVCVLIEPESELDLLYGDAVADPEALAGHLERRDRTTIVVRATTATEFVPFGKAILEAADRFRKPIYVMIDEGQMFSATRKRMGDIGDATDIINDLVGRGRKRAVDLFITALRYTGTLHRSVFSNKNLTLIGCQEDATVWSALAPQFRTSGIEFSDLNSLSPGEFFCISRRGVEKIRTPMARALKAAAAPKAIHVRRTLPTTFSQWARAMSDIPDARLKALDDRDVTDLLCALGGLSSAQMQSGQTALADELEARRDA</sequence>
<reference evidence="1 2" key="1">
    <citation type="submission" date="2015-11" db="EMBL/GenBank/DDBJ databases">
        <title>Expanding the genomic diversity of Burkholderia species for the development of highly accurate diagnostics.</title>
        <authorList>
            <person name="Sahl J."/>
            <person name="Keim P."/>
            <person name="Wagner D."/>
        </authorList>
    </citation>
    <scope>NUCLEOTIDE SEQUENCE [LARGE SCALE GENOMIC DNA]</scope>
    <source>
        <strain evidence="1 2">MSMB1301WGS</strain>
    </source>
</reference>
<name>A0A106DRF6_9BURK</name>
<gene>
    <name evidence="1" type="ORF">WT27_13605</name>
</gene>
<protein>
    <submittedName>
        <fullName evidence="1">Uncharacterized protein</fullName>
    </submittedName>
</protein>
<accession>A0A106DRF6</accession>
<proteinExistence type="predicted"/>
<dbReference type="Gene3D" id="3.40.50.300">
    <property type="entry name" value="P-loop containing nucleotide triphosphate hydrolases"/>
    <property type="match status" value="1"/>
</dbReference>
<evidence type="ECO:0000313" key="1">
    <source>
        <dbReference type="EMBL" id="KVV40953.1"/>
    </source>
</evidence>
<dbReference type="InterPro" id="IPR027417">
    <property type="entry name" value="P-loop_NTPase"/>
</dbReference>